<dbReference type="GO" id="GO:0005737">
    <property type="term" value="C:cytoplasm"/>
    <property type="evidence" value="ECO:0007669"/>
    <property type="project" value="TreeGrafter"/>
</dbReference>
<comment type="similarity">
    <text evidence="1 2">Belongs to the calycin superfamily. Lipocalin family.</text>
</comment>
<gene>
    <name evidence="4" type="ORF">OC846_005856</name>
</gene>
<dbReference type="PIRSF" id="PIRSF036893">
    <property type="entry name" value="Lipocalin_ApoD"/>
    <property type="match status" value="1"/>
</dbReference>
<evidence type="ECO:0000256" key="1">
    <source>
        <dbReference type="ARBA" id="ARBA00006889"/>
    </source>
</evidence>
<name>A0AAN6GJY6_9BASI</name>
<proteinExistence type="inferred from homology"/>
<evidence type="ECO:0000313" key="4">
    <source>
        <dbReference type="EMBL" id="KAK0544947.1"/>
    </source>
</evidence>
<protein>
    <recommendedName>
        <fullName evidence="3">Lipocalin/cytosolic fatty-acid binding domain-containing protein</fullName>
    </recommendedName>
</protein>
<accession>A0AAN6GJY6</accession>
<evidence type="ECO:0000313" key="5">
    <source>
        <dbReference type="Proteomes" id="UP001176517"/>
    </source>
</evidence>
<keyword evidence="5" id="KW-1185">Reference proteome</keyword>
<dbReference type="GO" id="GO:0000302">
    <property type="term" value="P:response to reactive oxygen species"/>
    <property type="evidence" value="ECO:0007669"/>
    <property type="project" value="TreeGrafter"/>
</dbReference>
<organism evidence="4 5">
    <name type="scientific">Tilletia horrida</name>
    <dbReference type="NCBI Taxonomy" id="155126"/>
    <lineage>
        <taxon>Eukaryota</taxon>
        <taxon>Fungi</taxon>
        <taxon>Dikarya</taxon>
        <taxon>Basidiomycota</taxon>
        <taxon>Ustilaginomycotina</taxon>
        <taxon>Exobasidiomycetes</taxon>
        <taxon>Tilletiales</taxon>
        <taxon>Tilletiaceae</taxon>
        <taxon>Tilletia</taxon>
    </lineage>
</organism>
<dbReference type="PANTHER" id="PTHR10612">
    <property type="entry name" value="APOLIPOPROTEIN D"/>
    <property type="match status" value="1"/>
</dbReference>
<reference evidence="4" key="1">
    <citation type="journal article" date="2023" name="PhytoFront">
        <title>Draft Genome Resources of Seven Strains of Tilletia horrida, Causal Agent of Kernel Smut of Rice.</title>
        <authorList>
            <person name="Khanal S."/>
            <person name="Antony Babu S."/>
            <person name="Zhou X.G."/>
        </authorList>
    </citation>
    <scope>NUCLEOTIDE SEQUENCE</scope>
    <source>
        <strain evidence="4">TX6</strain>
    </source>
</reference>
<dbReference type="InterPro" id="IPR000566">
    <property type="entry name" value="Lipocln_cytosolic_FA-bd_dom"/>
</dbReference>
<dbReference type="Pfam" id="PF08212">
    <property type="entry name" value="Lipocalin_2"/>
    <property type="match status" value="1"/>
</dbReference>
<comment type="caution">
    <text evidence="4">The sequence shown here is derived from an EMBL/GenBank/DDBJ whole genome shotgun (WGS) entry which is preliminary data.</text>
</comment>
<dbReference type="InterPro" id="IPR022271">
    <property type="entry name" value="Lipocalin_ApoD"/>
</dbReference>
<dbReference type="GO" id="GO:0006629">
    <property type="term" value="P:lipid metabolic process"/>
    <property type="evidence" value="ECO:0007669"/>
    <property type="project" value="TreeGrafter"/>
</dbReference>
<dbReference type="Gene3D" id="2.40.128.20">
    <property type="match status" value="1"/>
</dbReference>
<dbReference type="EMBL" id="JAPDMZ010000254">
    <property type="protein sequence ID" value="KAK0544947.1"/>
    <property type="molecule type" value="Genomic_DNA"/>
</dbReference>
<dbReference type="PANTHER" id="PTHR10612:SF34">
    <property type="entry name" value="APOLIPOPROTEIN D"/>
    <property type="match status" value="1"/>
</dbReference>
<evidence type="ECO:0000259" key="3">
    <source>
        <dbReference type="Pfam" id="PF08212"/>
    </source>
</evidence>
<feature type="domain" description="Lipocalin/cytosolic fatty-acid binding" evidence="3">
    <location>
        <begin position="75"/>
        <end position="210"/>
    </location>
</feature>
<dbReference type="Proteomes" id="UP001176517">
    <property type="component" value="Unassembled WGS sequence"/>
</dbReference>
<evidence type="ECO:0000256" key="2">
    <source>
        <dbReference type="PIRNR" id="PIRNR036893"/>
    </source>
</evidence>
<dbReference type="InterPro" id="IPR012674">
    <property type="entry name" value="Calycin"/>
</dbReference>
<dbReference type="SUPFAM" id="SSF50814">
    <property type="entry name" value="Lipocalins"/>
    <property type="match status" value="1"/>
</dbReference>
<dbReference type="AlphaFoldDB" id="A0AAN6GJY6"/>
<sequence length="224" mass="23449">MLFSTLVKAVLGASVFVGASPSPLILPIGGGSKLPTYPPGIGNATFDGKTKCTFPLPEAGFTPSKYVGTPAKPAVWYQLAASFQFFEVGCSCVYAKYGAYSNGSISVTNFCLKGNSPSSISGVAVPRPNYGGAGAYTVMFGQPSGSCGAEAPNYIVSKYYTDSKGKYTAAVVGSDNFDSWFLLSKQRIVDATTIDGYLKDIATLGYDLSKSYSITKQNSTCPSP</sequence>